<dbReference type="InterPro" id="IPR036191">
    <property type="entry name" value="RRF_sf"/>
</dbReference>
<evidence type="ECO:0000256" key="4">
    <source>
        <dbReference type="ARBA" id="ARBA00022917"/>
    </source>
</evidence>
<dbReference type="GO" id="GO:0043023">
    <property type="term" value="F:ribosomal large subunit binding"/>
    <property type="evidence" value="ECO:0007669"/>
    <property type="project" value="TreeGrafter"/>
</dbReference>
<comment type="caution">
    <text evidence="8">The sequence shown here is derived from an EMBL/GenBank/DDBJ whole genome shotgun (WGS) entry which is preliminary data.</text>
</comment>
<dbReference type="NCBIfam" id="TIGR00496">
    <property type="entry name" value="frr"/>
    <property type="match status" value="1"/>
</dbReference>
<dbReference type="InterPro" id="IPR023584">
    <property type="entry name" value="Ribosome_recyc_fac_dom"/>
</dbReference>
<keyword evidence="3 5" id="KW-0963">Cytoplasm</keyword>
<dbReference type="Proteomes" id="UP000885931">
    <property type="component" value="Unassembled WGS sequence"/>
</dbReference>
<protein>
    <recommendedName>
        <fullName evidence="5">Ribosome-recycling factor</fullName>
        <shortName evidence="5">RRF</shortName>
    </recommendedName>
    <alternativeName>
        <fullName evidence="5">Ribosome-releasing factor</fullName>
    </alternativeName>
</protein>
<accession>A0A7C1BF13</accession>
<dbReference type="SUPFAM" id="SSF55194">
    <property type="entry name" value="Ribosome recycling factor, RRF"/>
    <property type="match status" value="1"/>
</dbReference>
<sequence>MPVLDSVYRDAENRMTKSVAAFKMEMARIRTGRATPALLEGIKVEYYGNPVLINQIASVMAPEPRLLIVQPWDKSVIKEIEKAIRSSELGLNPQNDGNVIRIPIPPLSEERRHDLIKLVKKLAEEARIAIRNIRRDAMEKIKSMEKKKEISEDERKKAEEKVQDITDKYIKEINELLERKEKEILEE</sequence>
<dbReference type="CDD" id="cd00520">
    <property type="entry name" value="RRF"/>
    <property type="match status" value="1"/>
</dbReference>
<comment type="subcellular location">
    <subcellularLocation>
        <location evidence="1 5">Cytoplasm</location>
    </subcellularLocation>
</comment>
<evidence type="ECO:0000256" key="1">
    <source>
        <dbReference type="ARBA" id="ARBA00004496"/>
    </source>
</evidence>
<feature type="coiled-coil region" evidence="6">
    <location>
        <begin position="134"/>
        <end position="175"/>
    </location>
</feature>
<comment type="function">
    <text evidence="5">Responsible for the release of ribosomes from messenger RNA at the termination of protein biosynthesis. May increase the efficiency of translation by recycling ribosomes from one round of translation to another.</text>
</comment>
<keyword evidence="4 5" id="KW-0648">Protein biosynthesis</keyword>
<organism evidence="8">
    <name type="scientific">candidate division WOR-3 bacterium</name>
    <dbReference type="NCBI Taxonomy" id="2052148"/>
    <lineage>
        <taxon>Bacteria</taxon>
        <taxon>Bacteria division WOR-3</taxon>
    </lineage>
</organism>
<dbReference type="GO" id="GO:0005737">
    <property type="term" value="C:cytoplasm"/>
    <property type="evidence" value="ECO:0007669"/>
    <property type="project" value="UniProtKB-SubCell"/>
</dbReference>
<dbReference type="EMBL" id="DRBW01000213">
    <property type="protein sequence ID" value="HDM90694.1"/>
    <property type="molecule type" value="Genomic_DNA"/>
</dbReference>
<dbReference type="InterPro" id="IPR002661">
    <property type="entry name" value="Ribosome_recyc_fac"/>
</dbReference>
<dbReference type="AlphaFoldDB" id="A0A7C1BF13"/>
<dbReference type="HAMAP" id="MF_00040">
    <property type="entry name" value="RRF"/>
    <property type="match status" value="1"/>
</dbReference>
<name>A0A7C1BF13_UNCW3</name>
<evidence type="ECO:0000313" key="8">
    <source>
        <dbReference type="EMBL" id="HDM90694.1"/>
    </source>
</evidence>
<dbReference type="FunFam" id="3.30.1360.40:FF:000001">
    <property type="entry name" value="Ribosome-recycling factor"/>
    <property type="match status" value="1"/>
</dbReference>
<evidence type="ECO:0000256" key="2">
    <source>
        <dbReference type="ARBA" id="ARBA00005912"/>
    </source>
</evidence>
<dbReference type="PANTHER" id="PTHR20982:SF3">
    <property type="entry name" value="MITOCHONDRIAL RIBOSOME RECYCLING FACTOR PSEUDO 1"/>
    <property type="match status" value="1"/>
</dbReference>
<dbReference type="FunFam" id="1.10.132.20:FF:000001">
    <property type="entry name" value="Ribosome-recycling factor"/>
    <property type="match status" value="1"/>
</dbReference>
<dbReference type="PANTHER" id="PTHR20982">
    <property type="entry name" value="RIBOSOME RECYCLING FACTOR"/>
    <property type="match status" value="1"/>
</dbReference>
<keyword evidence="6" id="KW-0175">Coiled coil</keyword>
<dbReference type="Gene3D" id="1.10.132.20">
    <property type="entry name" value="Ribosome-recycling factor"/>
    <property type="match status" value="1"/>
</dbReference>
<evidence type="ECO:0000256" key="5">
    <source>
        <dbReference type="HAMAP-Rule" id="MF_00040"/>
    </source>
</evidence>
<evidence type="ECO:0000256" key="3">
    <source>
        <dbReference type="ARBA" id="ARBA00022490"/>
    </source>
</evidence>
<dbReference type="Pfam" id="PF01765">
    <property type="entry name" value="RRF"/>
    <property type="match status" value="1"/>
</dbReference>
<proteinExistence type="inferred from homology"/>
<comment type="similarity">
    <text evidence="2 5">Belongs to the RRF family.</text>
</comment>
<gene>
    <name evidence="5" type="primary">frr</name>
    <name evidence="8" type="ORF">ENG67_05785</name>
</gene>
<feature type="domain" description="Ribosome recycling factor" evidence="7">
    <location>
        <begin position="22"/>
        <end position="185"/>
    </location>
</feature>
<dbReference type="Gene3D" id="3.30.1360.40">
    <property type="match status" value="1"/>
</dbReference>
<reference evidence="8" key="1">
    <citation type="journal article" date="2020" name="mSystems">
        <title>Genome- and Community-Level Interaction Insights into Carbon Utilization and Element Cycling Functions of Hydrothermarchaeota in Hydrothermal Sediment.</title>
        <authorList>
            <person name="Zhou Z."/>
            <person name="Liu Y."/>
            <person name="Xu W."/>
            <person name="Pan J."/>
            <person name="Luo Z.H."/>
            <person name="Li M."/>
        </authorList>
    </citation>
    <scope>NUCLEOTIDE SEQUENCE [LARGE SCALE GENOMIC DNA]</scope>
    <source>
        <strain evidence="8">HyVt-237</strain>
    </source>
</reference>
<evidence type="ECO:0000256" key="6">
    <source>
        <dbReference type="SAM" id="Coils"/>
    </source>
</evidence>
<dbReference type="GO" id="GO:0006415">
    <property type="term" value="P:translational termination"/>
    <property type="evidence" value="ECO:0007669"/>
    <property type="project" value="UniProtKB-UniRule"/>
</dbReference>
<evidence type="ECO:0000259" key="7">
    <source>
        <dbReference type="Pfam" id="PF01765"/>
    </source>
</evidence>